<comment type="caution">
    <text evidence="2">The sequence shown here is derived from an EMBL/GenBank/DDBJ whole genome shotgun (WGS) entry which is preliminary data.</text>
</comment>
<organism evidence="2 3">
    <name type="scientific">Brassica napus</name>
    <name type="common">Rape</name>
    <dbReference type="NCBI Taxonomy" id="3708"/>
    <lineage>
        <taxon>Eukaryota</taxon>
        <taxon>Viridiplantae</taxon>
        <taxon>Streptophyta</taxon>
        <taxon>Embryophyta</taxon>
        <taxon>Tracheophyta</taxon>
        <taxon>Spermatophyta</taxon>
        <taxon>Magnoliopsida</taxon>
        <taxon>eudicotyledons</taxon>
        <taxon>Gunneridae</taxon>
        <taxon>Pentapetalae</taxon>
        <taxon>rosids</taxon>
        <taxon>malvids</taxon>
        <taxon>Brassicales</taxon>
        <taxon>Brassicaceae</taxon>
        <taxon>Brassiceae</taxon>
        <taxon>Brassica</taxon>
    </lineage>
</organism>
<protein>
    <recommendedName>
        <fullName evidence="4">DUF1985 domain-containing protein</fullName>
    </recommendedName>
</protein>
<dbReference type="EMBL" id="JAGKQM010000007">
    <property type="protein sequence ID" value="KAH0917527.1"/>
    <property type="molecule type" value="Genomic_DNA"/>
</dbReference>
<proteinExistence type="predicted"/>
<sequence length="291" mass="33404">MESRAGEVSATACEEIFEDLPQMMFADGEEPVGVRVLTYQSSRIINTVLNSLHEDKIQYLRASSFGKLVEIAEKPAFSGRFARFLLSRQLKVEKKHEAWFRFAGKSIRYERFKSIENAPKKIYEDDKDYADLLVDLDEFFAYPWGHVAFDMLMTTIKKRDEISLSQNTIALKGFALALQLVIVKVVPALTEVVQEVCSSSESESDDEESDCRIQKTKKKTLSPGHAREVDKKAEIALLHTACWNSIRPPSSNLQHFRRRQIWYKSHPTIVRDTMHTVSERYTSFVNGRTTL</sequence>
<reference evidence="2 3" key="1">
    <citation type="submission" date="2021-05" db="EMBL/GenBank/DDBJ databases">
        <title>Genome Assembly of Synthetic Allotetraploid Brassica napus Reveals Homoeologous Exchanges between Subgenomes.</title>
        <authorList>
            <person name="Davis J.T."/>
        </authorList>
    </citation>
    <scope>NUCLEOTIDE SEQUENCE [LARGE SCALE GENOMIC DNA]</scope>
    <source>
        <strain evidence="3">cv. Da-Ae</strain>
        <tissue evidence="2">Seedling</tissue>
    </source>
</reference>
<evidence type="ECO:0000256" key="1">
    <source>
        <dbReference type="SAM" id="MobiDB-lite"/>
    </source>
</evidence>
<keyword evidence="3" id="KW-1185">Reference proteome</keyword>
<dbReference type="PANTHER" id="PTHR48449:SF2">
    <property type="entry name" value="UBIQUITIN-LIKE PROTEASE FAMILY PROFILE DOMAIN-CONTAINING PROTEIN"/>
    <property type="match status" value="1"/>
</dbReference>
<name>A0ABQ8CL02_BRANA</name>
<evidence type="ECO:0000313" key="3">
    <source>
        <dbReference type="Proteomes" id="UP000824890"/>
    </source>
</evidence>
<gene>
    <name evidence="2" type="ORF">HID58_025187</name>
</gene>
<dbReference type="Proteomes" id="UP000824890">
    <property type="component" value="Unassembled WGS sequence"/>
</dbReference>
<evidence type="ECO:0008006" key="4">
    <source>
        <dbReference type="Google" id="ProtNLM"/>
    </source>
</evidence>
<evidence type="ECO:0000313" key="2">
    <source>
        <dbReference type="EMBL" id="KAH0917527.1"/>
    </source>
</evidence>
<accession>A0ABQ8CL02</accession>
<feature type="region of interest" description="Disordered" evidence="1">
    <location>
        <begin position="197"/>
        <end position="216"/>
    </location>
</feature>
<dbReference type="PANTHER" id="PTHR48449">
    <property type="entry name" value="DUF1985 DOMAIN-CONTAINING PROTEIN"/>
    <property type="match status" value="1"/>
</dbReference>